<evidence type="ECO:0000256" key="2">
    <source>
        <dbReference type="RuleBase" id="RU362080"/>
    </source>
</evidence>
<dbReference type="InterPro" id="IPR036165">
    <property type="entry name" value="YefM-like_sf"/>
</dbReference>
<reference evidence="3 4" key="1">
    <citation type="submission" date="2011-04" db="EMBL/GenBank/DDBJ databases">
        <authorList>
            <person name="Muzny D."/>
            <person name="Qin X."/>
            <person name="Deng J."/>
            <person name="Jiang H."/>
            <person name="Liu Y."/>
            <person name="Qu J."/>
            <person name="Song X.-Z."/>
            <person name="Zhang L."/>
            <person name="Thornton R."/>
            <person name="Coyle M."/>
            <person name="Francisco L."/>
            <person name="Jackson L."/>
            <person name="Javaid M."/>
            <person name="Korchina V."/>
            <person name="Kovar C."/>
            <person name="Mata R."/>
            <person name="Mathew T."/>
            <person name="Ngo R."/>
            <person name="Nguyen L."/>
            <person name="Nguyen N."/>
            <person name="Okwuonu G."/>
            <person name="Ongeri F."/>
            <person name="Pham C."/>
            <person name="Simmons D."/>
            <person name="Wilczek-Boney K."/>
            <person name="Hale W."/>
            <person name="Jakkamsetti A."/>
            <person name="Pham P."/>
            <person name="Ruth R."/>
            <person name="San Lucas F."/>
            <person name="Warren J."/>
            <person name="Zhang J."/>
            <person name="Zhao Z."/>
            <person name="Zhou C."/>
            <person name="Zhu D."/>
            <person name="Lee S."/>
            <person name="Bess C."/>
            <person name="Blankenburg K."/>
            <person name="Forbes L."/>
            <person name="Fu Q."/>
            <person name="Gubbala S."/>
            <person name="Hirani K."/>
            <person name="Jayaseelan J.C."/>
            <person name="Lara F."/>
            <person name="Munidasa M."/>
            <person name="Palculict T."/>
            <person name="Patil S."/>
            <person name="Pu L.-L."/>
            <person name="Saada N."/>
            <person name="Tang L."/>
            <person name="Weissenberger G."/>
            <person name="Zhu Y."/>
            <person name="Hemphill L."/>
            <person name="Shang Y."/>
            <person name="Youmans B."/>
            <person name="Ayvaz T."/>
            <person name="Ross M."/>
            <person name="Santibanez J."/>
            <person name="Aqrawi P."/>
            <person name="Gross S."/>
            <person name="Joshi V."/>
            <person name="Fowler G."/>
            <person name="Nazareth L."/>
            <person name="Reid J."/>
            <person name="Worley K."/>
            <person name="Petrosino J."/>
            <person name="Highlander S."/>
            <person name="Gibbs R."/>
        </authorList>
    </citation>
    <scope>NUCLEOTIDE SEQUENCE [LARGE SCALE GENOMIC DNA]</scope>
    <source>
        <strain evidence="3 4">ATCC 23330</strain>
    </source>
</reference>
<dbReference type="STRING" id="504.KKKWG1_1555"/>
<dbReference type="HOGENOM" id="CLU_171850_0_1_4"/>
<evidence type="ECO:0000313" key="3">
    <source>
        <dbReference type="EMBL" id="EGK09349.1"/>
    </source>
</evidence>
<proteinExistence type="inferred from homology"/>
<name>F5S730_KINKI</name>
<comment type="function">
    <text evidence="2">Antitoxin component of a type II toxin-antitoxin (TA) system.</text>
</comment>
<dbReference type="PANTHER" id="PTHR33713">
    <property type="entry name" value="ANTITOXIN YAFN-RELATED"/>
    <property type="match status" value="1"/>
</dbReference>
<dbReference type="AlphaFoldDB" id="F5S730"/>
<dbReference type="OrthoDB" id="5297687at2"/>
<dbReference type="SUPFAM" id="SSF143120">
    <property type="entry name" value="YefM-like"/>
    <property type="match status" value="1"/>
</dbReference>
<dbReference type="Pfam" id="PF02604">
    <property type="entry name" value="PhdYeFM_antitox"/>
    <property type="match status" value="1"/>
</dbReference>
<protein>
    <recommendedName>
        <fullName evidence="2">Antitoxin</fullName>
    </recommendedName>
</protein>
<dbReference type="PANTHER" id="PTHR33713:SF10">
    <property type="entry name" value="ANTITOXIN YAFN"/>
    <property type="match status" value="1"/>
</dbReference>
<gene>
    <name evidence="3" type="primary">stbD</name>
    <name evidence="3" type="ORF">HMPREF0476_1013</name>
</gene>
<evidence type="ECO:0000313" key="4">
    <source>
        <dbReference type="Proteomes" id="UP000004207"/>
    </source>
</evidence>
<dbReference type="InterPro" id="IPR006442">
    <property type="entry name" value="Antitoxin_Phd/YefM"/>
</dbReference>
<dbReference type="Proteomes" id="UP000004207">
    <property type="component" value="Unassembled WGS sequence"/>
</dbReference>
<comment type="caution">
    <text evidence="3">The sequence shown here is derived from an EMBL/GenBank/DDBJ whole genome shotgun (WGS) entry which is preliminary data.</text>
</comment>
<dbReference type="InterPro" id="IPR051405">
    <property type="entry name" value="phD/YefM_antitoxin"/>
</dbReference>
<sequence>MQAALCDEKQPAHSQQYFFGRSIMQAVLADYAVSVAELKRNYASIIDEATGAVAVLNHNKLEAYLIPAQHYEQLMDYLEDLQDAQIIQERINSPSREVSLDEL</sequence>
<organism evidence="3 4">
    <name type="scientific">Kingella kingae ATCC 23330</name>
    <dbReference type="NCBI Taxonomy" id="887327"/>
    <lineage>
        <taxon>Bacteria</taxon>
        <taxon>Pseudomonadati</taxon>
        <taxon>Pseudomonadota</taxon>
        <taxon>Betaproteobacteria</taxon>
        <taxon>Neisseriales</taxon>
        <taxon>Neisseriaceae</taxon>
        <taxon>Kingella</taxon>
    </lineage>
</organism>
<comment type="similarity">
    <text evidence="1 2">Belongs to the phD/YefM antitoxin family.</text>
</comment>
<dbReference type="eggNOG" id="COG2161">
    <property type="taxonomic scope" value="Bacteria"/>
</dbReference>
<keyword evidence="4" id="KW-1185">Reference proteome</keyword>
<evidence type="ECO:0000256" key="1">
    <source>
        <dbReference type="ARBA" id="ARBA00009981"/>
    </source>
</evidence>
<dbReference type="EMBL" id="AFHS01000036">
    <property type="protein sequence ID" value="EGK09349.1"/>
    <property type="molecule type" value="Genomic_DNA"/>
</dbReference>
<accession>F5S730</accession>